<organism evidence="2 3">
    <name type="scientific">Microlunatus endophyticus</name>
    <dbReference type="NCBI Taxonomy" id="1716077"/>
    <lineage>
        <taxon>Bacteria</taxon>
        <taxon>Bacillati</taxon>
        <taxon>Actinomycetota</taxon>
        <taxon>Actinomycetes</taxon>
        <taxon>Propionibacteriales</taxon>
        <taxon>Propionibacteriaceae</taxon>
        <taxon>Microlunatus</taxon>
    </lineage>
</organism>
<dbReference type="InterPro" id="IPR050879">
    <property type="entry name" value="Acyltransferase_3"/>
</dbReference>
<dbReference type="Proteomes" id="UP000613840">
    <property type="component" value="Unassembled WGS sequence"/>
</dbReference>
<keyword evidence="1" id="KW-1133">Transmembrane helix</keyword>
<name>A0A917W3G9_9ACTN</name>
<feature type="transmembrane region" description="Helical" evidence="1">
    <location>
        <begin position="17"/>
        <end position="35"/>
    </location>
</feature>
<feature type="transmembrane region" description="Helical" evidence="1">
    <location>
        <begin position="151"/>
        <end position="171"/>
    </location>
</feature>
<evidence type="ECO:0000313" key="2">
    <source>
        <dbReference type="EMBL" id="GGL59339.1"/>
    </source>
</evidence>
<feature type="transmembrane region" description="Helical" evidence="1">
    <location>
        <begin position="82"/>
        <end position="105"/>
    </location>
</feature>
<dbReference type="EMBL" id="BMMZ01000003">
    <property type="protein sequence ID" value="GGL59339.1"/>
    <property type="molecule type" value="Genomic_DNA"/>
</dbReference>
<keyword evidence="3" id="KW-1185">Reference proteome</keyword>
<protein>
    <submittedName>
        <fullName evidence="2">Acyltransferase</fullName>
    </submittedName>
</protein>
<keyword evidence="2" id="KW-0012">Acyltransferase</keyword>
<reference evidence="2" key="2">
    <citation type="submission" date="2020-09" db="EMBL/GenBank/DDBJ databases">
        <authorList>
            <person name="Sun Q."/>
            <person name="Zhou Y."/>
        </authorList>
    </citation>
    <scope>NUCLEOTIDE SEQUENCE</scope>
    <source>
        <strain evidence="2">CGMCC 4.7306</strain>
    </source>
</reference>
<proteinExistence type="predicted"/>
<gene>
    <name evidence="2" type="ORF">GCM10011575_17370</name>
</gene>
<feature type="transmembrane region" description="Helical" evidence="1">
    <location>
        <begin position="253"/>
        <end position="271"/>
    </location>
</feature>
<reference evidence="2" key="1">
    <citation type="journal article" date="2014" name="Int. J. Syst. Evol. Microbiol.">
        <title>Complete genome sequence of Corynebacterium casei LMG S-19264T (=DSM 44701T), isolated from a smear-ripened cheese.</title>
        <authorList>
            <consortium name="US DOE Joint Genome Institute (JGI-PGF)"/>
            <person name="Walter F."/>
            <person name="Albersmeier A."/>
            <person name="Kalinowski J."/>
            <person name="Ruckert C."/>
        </authorList>
    </citation>
    <scope>NUCLEOTIDE SEQUENCE</scope>
    <source>
        <strain evidence="2">CGMCC 4.7306</strain>
    </source>
</reference>
<dbReference type="PANTHER" id="PTHR23028">
    <property type="entry name" value="ACETYLTRANSFERASE"/>
    <property type="match status" value="1"/>
</dbReference>
<dbReference type="RefSeq" id="WP_188894777.1">
    <property type="nucleotide sequence ID" value="NZ_BMMZ01000003.1"/>
</dbReference>
<keyword evidence="1" id="KW-0812">Transmembrane</keyword>
<feature type="transmembrane region" description="Helical" evidence="1">
    <location>
        <begin position="178"/>
        <end position="196"/>
    </location>
</feature>
<keyword evidence="1" id="KW-0472">Membrane</keyword>
<sequence length="360" mass="38922">MTTLGTVFDRRQNGLNLLRLILAAGVIVWHAFPLSGHTLGFAPASQLLGNVSVDGFFAISGFLITGSWLSRPRLLSFLRARALRLLPGFYVCLLFTALVLAPVMVTLTGGSLRLADELAYMRANGLLWVTRYDISGIPTGVPYEHVWNGSIWTLAWEAICYLGVAVLGLIGLIRRVPVVIALFGAVLLLALARDLGVVHHQTYLIGTGARFALMFLAGTLIQLLAPRIPVTPLLSAVAALLVAVAAFLPDYRLLAAIPLAYLLIVIGAAIRSPKLQLRNDISYGVYVYAFPVQQSLAMLGAWKLGVPVFALLGILMTAPFAAASWFGVERHALRLKSLTLRRSVQPVGQDSFVKIGRVDS</sequence>
<evidence type="ECO:0000256" key="1">
    <source>
        <dbReference type="SAM" id="Phobius"/>
    </source>
</evidence>
<dbReference type="PANTHER" id="PTHR23028:SF53">
    <property type="entry name" value="ACYL_TRANSF_3 DOMAIN-CONTAINING PROTEIN"/>
    <property type="match status" value="1"/>
</dbReference>
<dbReference type="GO" id="GO:0009103">
    <property type="term" value="P:lipopolysaccharide biosynthetic process"/>
    <property type="evidence" value="ECO:0007669"/>
    <property type="project" value="TreeGrafter"/>
</dbReference>
<comment type="caution">
    <text evidence="2">The sequence shown here is derived from an EMBL/GenBank/DDBJ whole genome shotgun (WGS) entry which is preliminary data.</text>
</comment>
<dbReference type="GO" id="GO:0016020">
    <property type="term" value="C:membrane"/>
    <property type="evidence" value="ECO:0007669"/>
    <property type="project" value="TreeGrafter"/>
</dbReference>
<dbReference type="GO" id="GO:0016746">
    <property type="term" value="F:acyltransferase activity"/>
    <property type="evidence" value="ECO:0007669"/>
    <property type="project" value="UniProtKB-KW"/>
</dbReference>
<feature type="transmembrane region" description="Helical" evidence="1">
    <location>
        <begin position="308"/>
        <end position="328"/>
    </location>
</feature>
<dbReference type="AlphaFoldDB" id="A0A917W3G9"/>
<feature type="transmembrane region" description="Helical" evidence="1">
    <location>
        <begin position="202"/>
        <end position="221"/>
    </location>
</feature>
<evidence type="ECO:0000313" key="3">
    <source>
        <dbReference type="Proteomes" id="UP000613840"/>
    </source>
</evidence>
<feature type="transmembrane region" description="Helical" evidence="1">
    <location>
        <begin position="228"/>
        <end position="247"/>
    </location>
</feature>
<accession>A0A917W3G9</accession>
<feature type="transmembrane region" description="Helical" evidence="1">
    <location>
        <begin position="47"/>
        <end position="70"/>
    </location>
</feature>
<keyword evidence="2" id="KW-0808">Transferase</keyword>
<feature type="transmembrane region" description="Helical" evidence="1">
    <location>
        <begin position="283"/>
        <end position="302"/>
    </location>
</feature>